<proteinExistence type="predicted"/>
<accession>A0A6J5V801</accession>
<protein>
    <submittedName>
        <fullName evidence="2">Uncharacterized protein</fullName>
    </submittedName>
</protein>
<sequence>MRRPKSYCAKRGVKKGSETPKSDAQKGFVSNTLDIQYSDAWLLQGRKPQYSFEYEGTDGENGSQQMK</sequence>
<name>A0A6J5V801_PRUAR</name>
<feature type="compositionally biased region" description="Basic and acidic residues" evidence="1">
    <location>
        <begin position="15"/>
        <end position="24"/>
    </location>
</feature>
<dbReference type="EMBL" id="CAEKDK010000006">
    <property type="protein sequence ID" value="CAB4285149.1"/>
    <property type="molecule type" value="Genomic_DNA"/>
</dbReference>
<gene>
    <name evidence="2" type="ORF">CURHAP_LOCUS40885</name>
</gene>
<dbReference type="Proteomes" id="UP000507222">
    <property type="component" value="Unassembled WGS sequence"/>
</dbReference>
<evidence type="ECO:0000256" key="1">
    <source>
        <dbReference type="SAM" id="MobiDB-lite"/>
    </source>
</evidence>
<evidence type="ECO:0000313" key="3">
    <source>
        <dbReference type="Proteomes" id="UP000507222"/>
    </source>
</evidence>
<organism evidence="2 3">
    <name type="scientific">Prunus armeniaca</name>
    <name type="common">Apricot</name>
    <name type="synonym">Armeniaca vulgaris</name>
    <dbReference type="NCBI Taxonomy" id="36596"/>
    <lineage>
        <taxon>Eukaryota</taxon>
        <taxon>Viridiplantae</taxon>
        <taxon>Streptophyta</taxon>
        <taxon>Embryophyta</taxon>
        <taxon>Tracheophyta</taxon>
        <taxon>Spermatophyta</taxon>
        <taxon>Magnoliopsida</taxon>
        <taxon>eudicotyledons</taxon>
        <taxon>Gunneridae</taxon>
        <taxon>Pentapetalae</taxon>
        <taxon>rosids</taxon>
        <taxon>fabids</taxon>
        <taxon>Rosales</taxon>
        <taxon>Rosaceae</taxon>
        <taxon>Amygdaloideae</taxon>
        <taxon>Amygdaleae</taxon>
        <taxon>Prunus</taxon>
    </lineage>
</organism>
<evidence type="ECO:0000313" key="2">
    <source>
        <dbReference type="EMBL" id="CAB4285149.1"/>
    </source>
</evidence>
<dbReference type="AlphaFoldDB" id="A0A6J5V801"/>
<reference evidence="2 3" key="1">
    <citation type="submission" date="2020-05" db="EMBL/GenBank/DDBJ databases">
        <authorList>
            <person name="Campoy J."/>
            <person name="Schneeberger K."/>
            <person name="Spophaly S."/>
        </authorList>
    </citation>
    <scope>NUCLEOTIDE SEQUENCE [LARGE SCALE GENOMIC DNA]</scope>
    <source>
        <strain evidence="2">PruArmRojPasFocal</strain>
    </source>
</reference>
<feature type="region of interest" description="Disordered" evidence="1">
    <location>
        <begin position="1"/>
        <end position="25"/>
    </location>
</feature>